<evidence type="ECO:0000256" key="1">
    <source>
        <dbReference type="ARBA" id="ARBA00007521"/>
    </source>
</evidence>
<dbReference type="SUPFAM" id="SSF50118">
    <property type="entry name" value="Cell growth inhibitor/plasmid maintenance toxic component"/>
    <property type="match status" value="1"/>
</dbReference>
<feature type="region of interest" description="Disordered" evidence="3">
    <location>
        <begin position="23"/>
        <end position="48"/>
    </location>
</feature>
<evidence type="ECO:0000256" key="2">
    <source>
        <dbReference type="ARBA" id="ARBA00022649"/>
    </source>
</evidence>
<evidence type="ECO:0000256" key="3">
    <source>
        <dbReference type="SAM" id="MobiDB-lite"/>
    </source>
</evidence>
<dbReference type="AlphaFoldDB" id="A0A7T0LIZ7"/>
<dbReference type="Proteomes" id="UP000594637">
    <property type="component" value="Chromosome"/>
</dbReference>
<keyword evidence="5" id="KW-1185">Reference proteome</keyword>
<gene>
    <name evidence="4" type="ORF">ID810_07410</name>
</gene>
<dbReference type="RefSeq" id="WP_166854787.1">
    <property type="nucleotide sequence ID" value="NZ_CP063989.1"/>
</dbReference>
<comment type="similarity">
    <text evidence="1">Belongs to the PemK/MazF family.</text>
</comment>
<dbReference type="InterPro" id="IPR011067">
    <property type="entry name" value="Plasmid_toxin/cell-grow_inhib"/>
</dbReference>
<accession>A0A7T0LIZ7</accession>
<protein>
    <submittedName>
        <fullName evidence="4">Type II toxin-antitoxin system PemK/MazF family toxin</fullName>
    </submittedName>
</protein>
<dbReference type="Pfam" id="PF02452">
    <property type="entry name" value="PemK_toxin"/>
    <property type="match status" value="1"/>
</dbReference>
<dbReference type="EMBL" id="CP063989">
    <property type="protein sequence ID" value="QPL04624.1"/>
    <property type="molecule type" value="Genomic_DNA"/>
</dbReference>
<evidence type="ECO:0000313" key="4">
    <source>
        <dbReference type="EMBL" id="QPL04624.1"/>
    </source>
</evidence>
<dbReference type="InterPro" id="IPR003477">
    <property type="entry name" value="PemK-like"/>
</dbReference>
<organism evidence="4 5">
    <name type="scientific">Actinomyces respiraculi</name>
    <dbReference type="NCBI Taxonomy" id="2744574"/>
    <lineage>
        <taxon>Bacteria</taxon>
        <taxon>Bacillati</taxon>
        <taxon>Actinomycetota</taxon>
        <taxon>Actinomycetes</taxon>
        <taxon>Actinomycetales</taxon>
        <taxon>Actinomycetaceae</taxon>
        <taxon>Actinomyces</taxon>
    </lineage>
</organism>
<dbReference type="Gene3D" id="2.30.30.110">
    <property type="match status" value="1"/>
</dbReference>
<proteinExistence type="inferred from homology"/>
<evidence type="ECO:0000313" key="5">
    <source>
        <dbReference type="Proteomes" id="UP000594637"/>
    </source>
</evidence>
<name>A0A7T0LIZ7_9ACTO</name>
<dbReference type="KEGG" id="arep:ID810_07410"/>
<dbReference type="GO" id="GO:0003677">
    <property type="term" value="F:DNA binding"/>
    <property type="evidence" value="ECO:0007669"/>
    <property type="project" value="InterPro"/>
</dbReference>
<sequence>MVSLLNRIIAILARVVRDVLEDASSGRTPKAGRPARPHAQASRPRADVTEYDVATHGLPAFSYSPDPDGDADPGEVVWTWVPYEEDATQGKDRPVLVLAREGSGSSARLIVAQLTSKDHDHDRAQQARHGRYWFDVGTGAWDPKGRPSEMRLDRLLLVDPSAVRREGATMSRAVFTSAVQELRKHWG</sequence>
<keyword evidence="2" id="KW-1277">Toxin-antitoxin system</keyword>
<reference evidence="4 5" key="1">
    <citation type="submission" date="2020-11" db="EMBL/GenBank/DDBJ databases">
        <title>Actinomyces sp. ZJ750.</title>
        <authorList>
            <person name="Zhou J."/>
        </authorList>
    </citation>
    <scope>NUCLEOTIDE SEQUENCE [LARGE SCALE GENOMIC DNA]</scope>
    <source>
        <strain evidence="4 5">ZJ750</strain>
    </source>
</reference>